<feature type="chain" id="PRO_5014131872" evidence="13">
    <location>
        <begin position="28"/>
        <end position="533"/>
    </location>
</feature>
<evidence type="ECO:0000259" key="14">
    <source>
        <dbReference type="PROSITE" id="PS51767"/>
    </source>
</evidence>
<keyword evidence="8" id="KW-0472">Membrane</keyword>
<dbReference type="EMBL" id="KZ451942">
    <property type="protein sequence ID" value="PKA60137.1"/>
    <property type="molecule type" value="Genomic_DNA"/>
</dbReference>
<feature type="domain" description="Peptidase A1" evidence="14">
    <location>
        <begin position="113"/>
        <end position="456"/>
    </location>
</feature>
<accession>A0A2I0AX66</accession>
<dbReference type="Proteomes" id="UP000236161">
    <property type="component" value="Unassembled WGS sequence"/>
</dbReference>
<evidence type="ECO:0000256" key="2">
    <source>
        <dbReference type="ARBA" id="ARBA00007447"/>
    </source>
</evidence>
<dbReference type="FunFam" id="2.40.70.10:FF:000012">
    <property type="entry name" value="Aspartyl protease family protein 1"/>
    <property type="match status" value="1"/>
</dbReference>
<keyword evidence="10" id="KW-0449">Lipoprotein</keyword>
<feature type="active site" evidence="11">
    <location>
        <position position="337"/>
    </location>
</feature>
<dbReference type="PANTHER" id="PTHR13683">
    <property type="entry name" value="ASPARTYL PROTEASES"/>
    <property type="match status" value="1"/>
</dbReference>
<dbReference type="FunFam" id="2.40.70.10:FF:000014">
    <property type="entry name" value="Aspartyl protease family protein 1"/>
    <property type="match status" value="1"/>
</dbReference>
<evidence type="ECO:0000256" key="1">
    <source>
        <dbReference type="ARBA" id="ARBA00004193"/>
    </source>
</evidence>
<dbReference type="GO" id="GO:0004190">
    <property type="term" value="F:aspartic-type endopeptidase activity"/>
    <property type="evidence" value="ECO:0007669"/>
    <property type="project" value="UniProtKB-KW"/>
</dbReference>
<dbReference type="InterPro" id="IPR032799">
    <property type="entry name" value="TAXi_C"/>
</dbReference>
<evidence type="ECO:0000256" key="6">
    <source>
        <dbReference type="ARBA" id="ARBA00022750"/>
    </source>
</evidence>
<evidence type="ECO:0000256" key="13">
    <source>
        <dbReference type="SAM" id="SignalP"/>
    </source>
</evidence>
<reference evidence="15 16" key="1">
    <citation type="journal article" date="2017" name="Nature">
        <title>The Apostasia genome and the evolution of orchids.</title>
        <authorList>
            <person name="Zhang G.Q."/>
            <person name="Liu K.W."/>
            <person name="Li Z."/>
            <person name="Lohaus R."/>
            <person name="Hsiao Y.Y."/>
            <person name="Niu S.C."/>
            <person name="Wang J.Y."/>
            <person name="Lin Y.C."/>
            <person name="Xu Q."/>
            <person name="Chen L.J."/>
            <person name="Yoshida K."/>
            <person name="Fujiwara S."/>
            <person name="Wang Z.W."/>
            <person name="Zhang Y.Q."/>
            <person name="Mitsuda N."/>
            <person name="Wang M."/>
            <person name="Liu G.H."/>
            <person name="Pecoraro L."/>
            <person name="Huang H.X."/>
            <person name="Xiao X.J."/>
            <person name="Lin M."/>
            <person name="Wu X.Y."/>
            <person name="Wu W.L."/>
            <person name="Chen Y.Y."/>
            <person name="Chang S.B."/>
            <person name="Sakamoto S."/>
            <person name="Ohme-Takagi M."/>
            <person name="Yagi M."/>
            <person name="Zeng S.J."/>
            <person name="Shen C.Y."/>
            <person name="Yeh C.M."/>
            <person name="Luo Y.B."/>
            <person name="Tsai W.C."/>
            <person name="Van de Peer Y."/>
            <person name="Liu Z.J."/>
        </authorList>
    </citation>
    <scope>NUCLEOTIDE SEQUENCE [LARGE SCALE GENOMIC DNA]</scope>
    <source>
        <strain evidence="16">cv. Shenzhen</strain>
        <tissue evidence="15">Stem</tissue>
    </source>
</reference>
<dbReference type="InterPro" id="IPR021109">
    <property type="entry name" value="Peptidase_aspartic_dom_sf"/>
</dbReference>
<evidence type="ECO:0000313" key="16">
    <source>
        <dbReference type="Proteomes" id="UP000236161"/>
    </source>
</evidence>
<dbReference type="PRINTS" id="PR00792">
    <property type="entry name" value="PEPSIN"/>
</dbReference>
<evidence type="ECO:0000313" key="15">
    <source>
        <dbReference type="EMBL" id="PKA60137.1"/>
    </source>
</evidence>
<evidence type="ECO:0000256" key="4">
    <source>
        <dbReference type="ARBA" id="ARBA00022670"/>
    </source>
</evidence>
<comment type="subcellular location">
    <subcellularLocation>
        <location evidence="1">Cell membrane</location>
        <topology evidence="1">Lipid-anchor</topology>
    </subcellularLocation>
</comment>
<evidence type="ECO:0000256" key="7">
    <source>
        <dbReference type="ARBA" id="ARBA00022801"/>
    </source>
</evidence>
<organism evidence="15 16">
    <name type="scientific">Apostasia shenzhenica</name>
    <dbReference type="NCBI Taxonomy" id="1088818"/>
    <lineage>
        <taxon>Eukaryota</taxon>
        <taxon>Viridiplantae</taxon>
        <taxon>Streptophyta</taxon>
        <taxon>Embryophyta</taxon>
        <taxon>Tracheophyta</taxon>
        <taxon>Spermatophyta</taxon>
        <taxon>Magnoliopsida</taxon>
        <taxon>Liliopsida</taxon>
        <taxon>Asparagales</taxon>
        <taxon>Orchidaceae</taxon>
        <taxon>Apostasioideae</taxon>
        <taxon>Apostasia</taxon>
    </lineage>
</organism>
<dbReference type="OrthoDB" id="2747330at2759"/>
<evidence type="ECO:0000256" key="11">
    <source>
        <dbReference type="PIRSR" id="PIRSR601461-1"/>
    </source>
</evidence>
<dbReference type="PROSITE" id="PS00141">
    <property type="entry name" value="ASP_PROTEASE"/>
    <property type="match status" value="1"/>
</dbReference>
<keyword evidence="16" id="KW-1185">Reference proteome</keyword>
<dbReference type="Pfam" id="PF14543">
    <property type="entry name" value="TAXi_N"/>
    <property type="match status" value="1"/>
</dbReference>
<proteinExistence type="inferred from homology"/>
<gene>
    <name evidence="15" type="ORF">AXF42_Ash009821</name>
</gene>
<evidence type="ECO:0000256" key="10">
    <source>
        <dbReference type="ARBA" id="ARBA00023288"/>
    </source>
</evidence>
<keyword evidence="3" id="KW-1003">Cell membrane</keyword>
<keyword evidence="9" id="KW-0325">Glycoprotein</keyword>
<keyword evidence="7 12" id="KW-0378">Hydrolase</keyword>
<evidence type="ECO:0000256" key="12">
    <source>
        <dbReference type="RuleBase" id="RU000454"/>
    </source>
</evidence>
<name>A0A2I0AX66_9ASPA</name>
<dbReference type="Gene3D" id="2.40.70.10">
    <property type="entry name" value="Acid Proteases"/>
    <property type="match status" value="2"/>
</dbReference>
<dbReference type="PROSITE" id="PS51767">
    <property type="entry name" value="PEPTIDASE_A1"/>
    <property type="match status" value="1"/>
</dbReference>
<dbReference type="InterPro" id="IPR001969">
    <property type="entry name" value="Aspartic_peptidase_AS"/>
</dbReference>
<evidence type="ECO:0000256" key="5">
    <source>
        <dbReference type="ARBA" id="ARBA00022729"/>
    </source>
</evidence>
<sequence>MVAMGSAACRIFLFACIFFLFLAVGCAPDRSSAPPSFGFEIHHRFSDRLRRWAKSSSRDLPGGWPEKGTAEYYAVLAGHDRVHRGRALAEAAAELTFSGGNETTRINSLGFLHYASVSLGTPNVTFLVALDTGSNLFWVPCDCSSCAPRIIEGSGLVSVLNIFSPSLSSTSQTVPCSSALCSSKGQKCSVRDNPCHYTVEYVSADTSSSGFLLKDVLYLTTENGVSKVVKAPVVFGCGKFQTGSFLGDAAPNGLFGLGMDNLSVPSFLSSSGLISNSFSMCFGRDGSGRISFGDQGSSDQQETPFNINQKNSIYNISIIGIKVGSSDTDVSFSALVDSGTSFTYLADPAYTLLSENFNAMAKDQRAETDPDIPFEYCYTISSTKSAAYVPLIILKTQGGSEFPIDYPVVFISNQQQREYMYCLALVKSSKLNIIGENFLTGLRIVFDRDRMILGWKKFNCYDLEESSPLPVNPGNSSAVPPALGPNVYNPEATRNPTNGTQVTVLSPPANYSSSLKGFTSIMLVLLVLPLAFL</sequence>
<dbReference type="PANTHER" id="PTHR13683:SF826">
    <property type="entry name" value="ASPARTYL PROTEASE FAMILY PROTEIN 1"/>
    <property type="match status" value="1"/>
</dbReference>
<keyword evidence="5 13" id="KW-0732">Signal</keyword>
<dbReference type="InterPro" id="IPR001461">
    <property type="entry name" value="Aspartic_peptidase_A1"/>
</dbReference>
<protein>
    <submittedName>
        <fullName evidence="15">Aspartic proteinase-like protein 1</fullName>
    </submittedName>
</protein>
<feature type="signal peptide" evidence="13">
    <location>
        <begin position="1"/>
        <end position="27"/>
    </location>
</feature>
<dbReference type="STRING" id="1088818.A0A2I0AX66"/>
<keyword evidence="4 12" id="KW-0645">Protease</keyword>
<dbReference type="AlphaFoldDB" id="A0A2I0AX66"/>
<comment type="similarity">
    <text evidence="2 12">Belongs to the peptidase A1 family.</text>
</comment>
<dbReference type="Pfam" id="PF14541">
    <property type="entry name" value="TAXi_C"/>
    <property type="match status" value="1"/>
</dbReference>
<evidence type="ECO:0000256" key="9">
    <source>
        <dbReference type="ARBA" id="ARBA00023180"/>
    </source>
</evidence>
<dbReference type="GO" id="GO:0005886">
    <property type="term" value="C:plasma membrane"/>
    <property type="evidence" value="ECO:0007669"/>
    <property type="project" value="UniProtKB-SubCell"/>
</dbReference>
<dbReference type="InterPro" id="IPR033121">
    <property type="entry name" value="PEPTIDASE_A1"/>
</dbReference>
<dbReference type="SUPFAM" id="SSF50630">
    <property type="entry name" value="Acid proteases"/>
    <property type="match status" value="1"/>
</dbReference>
<evidence type="ECO:0000256" key="8">
    <source>
        <dbReference type="ARBA" id="ARBA00023136"/>
    </source>
</evidence>
<keyword evidence="6 12" id="KW-0064">Aspartyl protease</keyword>
<dbReference type="InterPro" id="IPR032861">
    <property type="entry name" value="TAXi_N"/>
</dbReference>
<evidence type="ECO:0000256" key="3">
    <source>
        <dbReference type="ARBA" id="ARBA00022475"/>
    </source>
</evidence>
<dbReference type="GO" id="GO:0006508">
    <property type="term" value="P:proteolysis"/>
    <property type="evidence" value="ECO:0007669"/>
    <property type="project" value="UniProtKB-KW"/>
</dbReference>
<feature type="active site" evidence="11">
    <location>
        <position position="131"/>
    </location>
</feature>